<name>A0A1F7JIJ2_9BACT</name>
<comment type="caution">
    <text evidence="1">The sequence shown here is derived from an EMBL/GenBank/DDBJ whole genome shotgun (WGS) entry which is preliminary data.</text>
</comment>
<evidence type="ECO:0000313" key="1">
    <source>
        <dbReference type="EMBL" id="OGK55432.1"/>
    </source>
</evidence>
<protein>
    <submittedName>
        <fullName evidence="1">Uncharacterized protein</fullName>
    </submittedName>
</protein>
<evidence type="ECO:0000313" key="2">
    <source>
        <dbReference type="Proteomes" id="UP000178486"/>
    </source>
</evidence>
<dbReference type="EMBL" id="MGAU01000015">
    <property type="protein sequence ID" value="OGK55432.1"/>
    <property type="molecule type" value="Genomic_DNA"/>
</dbReference>
<reference evidence="1 2" key="1">
    <citation type="journal article" date="2016" name="Nat. Commun.">
        <title>Thousands of microbial genomes shed light on interconnected biogeochemical processes in an aquifer system.</title>
        <authorList>
            <person name="Anantharaman K."/>
            <person name="Brown C.T."/>
            <person name="Hug L.A."/>
            <person name="Sharon I."/>
            <person name="Castelle C.J."/>
            <person name="Probst A.J."/>
            <person name="Thomas B.C."/>
            <person name="Singh A."/>
            <person name="Wilkins M.J."/>
            <person name="Karaoz U."/>
            <person name="Brodie E.L."/>
            <person name="Williams K.H."/>
            <person name="Hubbard S.S."/>
            <person name="Banfield J.F."/>
        </authorList>
    </citation>
    <scope>NUCLEOTIDE SEQUENCE [LARGE SCALE GENOMIC DNA]</scope>
</reference>
<dbReference type="AlphaFoldDB" id="A0A1F7JIJ2"/>
<accession>A0A1F7JIJ2</accession>
<organism evidence="1 2">
    <name type="scientific">Candidatus Roizmanbacteria bacterium RIFCSPLOWO2_01_FULL_45_11</name>
    <dbReference type="NCBI Taxonomy" id="1802070"/>
    <lineage>
        <taxon>Bacteria</taxon>
        <taxon>Candidatus Roizmaniibacteriota</taxon>
    </lineage>
</organism>
<gene>
    <name evidence="1" type="ORF">A3B56_00155</name>
</gene>
<sequence length="70" mass="8182">MPAIGGHRKLLETDWVFSVHWLKSLLIVHHYTYYVVVFHEPQIPYLRMGFALEMLSALIPYGYSFPAMQA</sequence>
<proteinExistence type="predicted"/>
<dbReference type="Proteomes" id="UP000178486">
    <property type="component" value="Unassembled WGS sequence"/>
</dbReference>